<feature type="region of interest" description="Disordered" evidence="1">
    <location>
        <begin position="470"/>
        <end position="490"/>
    </location>
</feature>
<dbReference type="GeneID" id="34945577"/>
<evidence type="ECO:0000313" key="2">
    <source>
        <dbReference type="EMBL" id="CEG00933.1"/>
    </source>
</evidence>
<reference evidence="2 3" key="2">
    <citation type="journal article" date="2014" name="BMC Genomics">
        <title>An improved genome of the model marine alga Ostreococcus tauri unfolds by assessing Illumina de novo assemblies.</title>
        <authorList>
            <person name="Blanc-Mathieu R."/>
            <person name="Verhelst B."/>
            <person name="Derelle E."/>
            <person name="Rombauts S."/>
            <person name="Bouget F.Y."/>
            <person name="Carre I."/>
            <person name="Chateau A."/>
            <person name="Eyre-Walker A."/>
            <person name="Grimsley N."/>
            <person name="Moreau H."/>
            <person name="Piegu B."/>
            <person name="Rivals E."/>
            <person name="Schackwitz W."/>
            <person name="Van de Peer Y."/>
            <person name="Piganeau G."/>
        </authorList>
    </citation>
    <scope>NUCLEOTIDE SEQUENCE [LARGE SCALE GENOMIC DNA]</scope>
    <source>
        <strain evidence="3">OTTH 0595 / CCAP 157/2 / RCC745</strain>
    </source>
</reference>
<protein>
    <submittedName>
        <fullName evidence="2">Unnamed product</fullName>
    </submittedName>
</protein>
<dbReference type="Proteomes" id="UP000009170">
    <property type="component" value="Unassembled WGS sequence"/>
</dbReference>
<accession>A0A090M7B6</accession>
<keyword evidence="3" id="KW-1185">Reference proteome</keyword>
<evidence type="ECO:0000256" key="1">
    <source>
        <dbReference type="SAM" id="MobiDB-lite"/>
    </source>
</evidence>
<evidence type="ECO:0000313" key="3">
    <source>
        <dbReference type="Proteomes" id="UP000009170"/>
    </source>
</evidence>
<gene>
    <name evidence="2" type="ORF">OT_ostta02g00700</name>
</gene>
<sequence length="892" mass="102548">MSSKEMIVDALACIDAWENCLPLGGDGIWSVLNKHQSMLCSIGSRSNYWDTESRDLRQEFRVFAFGWYAAECAIIPIAICASVRHVVQQLFKKQFPPVKVWNSDDHVAYAATRKVLFNVDGVAFCPCPVHIVRRITEQKIGSEDHYEELAMQCTLMKHAGSHAQFEHIRLASIDIWARKNVEECIHALELLESKPFHATQSGLPGHVSDNQPIESLQKVIREFVGRKQHNPRSFFYNVLGRLMEHISRRLIVMSDQRPVFTVATMTGYEASMQLHALQAPLTDYTEWRKVAFRVPQTDDETYILPALSIVESRRDGRRSARMYQVKVQLVEEGPAMNYYNTLVGVPAPHSYDSTNEIKAAIGAYNMIKKVTDQDVAGLPRAIATHMLQNKWMCNCLEFMRRVQCGHTLYGRFADHPDSPRWHAETLLRQRWCKAKSLRKKDLPGLRPKAREDENVELGKYENIDRLRPKRRNTKGVITPAPRKDSSKLVRSPLSPDYINRTVTRSAQGLPTPSKSNSLQELAGIVAMSNRGQGDITSALESWARKIKLQSGIHGGIDEFCEEILRNGQWQFHPWYLAHFFNLGDENELPRIFRQPSGDALQYKAADCRTRRRFIEQYTDSHTCPKLTNANMYEICSDSTWLANYHVNPILDCIQFDLRAMGRRCSIVGPILRESELMTTGRVAVEQDYRNALSMTSHGRNARWYESDDIFFVWQNGARCHWFAYHFKYERGSWTSRRYDSMQVLRSHKFNAQHVPLPPDDKEEVEKLGQLLTFAVREWHRTQPENDEAASKHKALEAKVRFDSKTWPPQQVDGSSCGVLTVYNITLAAMGIAISPKLYVTHCGEQHLRNKLVHALRDIKNVDSRYWYANVKDPLHVYYDELELDTSIWCLSG</sequence>
<organism evidence="2 3">
    <name type="scientific">Ostreococcus tauri</name>
    <name type="common">Marine green alga</name>
    <dbReference type="NCBI Taxonomy" id="70448"/>
    <lineage>
        <taxon>Eukaryota</taxon>
        <taxon>Viridiplantae</taxon>
        <taxon>Chlorophyta</taxon>
        <taxon>Mamiellophyceae</taxon>
        <taxon>Mamiellales</taxon>
        <taxon>Bathycoccaceae</taxon>
        <taxon>Ostreococcus</taxon>
    </lineage>
</organism>
<dbReference type="Gene3D" id="3.40.395.10">
    <property type="entry name" value="Adenoviral Proteinase, Chain A"/>
    <property type="match status" value="1"/>
</dbReference>
<proteinExistence type="predicted"/>
<dbReference type="SUPFAM" id="SSF54001">
    <property type="entry name" value="Cysteine proteinases"/>
    <property type="match status" value="1"/>
</dbReference>
<dbReference type="RefSeq" id="XP_022840681.1">
    <property type="nucleotide sequence ID" value="XM_022984986.1"/>
</dbReference>
<dbReference type="InParanoid" id="A0A090M7B6"/>
<comment type="caution">
    <text evidence="2">The sequence shown here is derived from an EMBL/GenBank/DDBJ whole genome shotgun (WGS) entry which is preliminary data.</text>
</comment>
<dbReference type="EMBL" id="CAID01000002">
    <property type="protein sequence ID" value="CEG00933.1"/>
    <property type="molecule type" value="Genomic_DNA"/>
</dbReference>
<dbReference type="KEGG" id="ota:OT_ostta02g00700"/>
<dbReference type="InterPro" id="IPR038765">
    <property type="entry name" value="Papain-like_cys_pep_sf"/>
</dbReference>
<reference evidence="3" key="1">
    <citation type="journal article" date="2006" name="Proc. Natl. Acad. Sci. U.S.A.">
        <title>Genome analysis of the smallest free-living eukaryote Ostreococcus tauri unveils many unique features.</title>
        <authorList>
            <person name="Derelle E."/>
            <person name="Ferraz C."/>
            <person name="Rombauts S."/>
            <person name="Rouze P."/>
            <person name="Worden A.Z."/>
            <person name="Robbens S."/>
            <person name="Partensky F."/>
            <person name="Degroeve S."/>
            <person name="Echeynie S."/>
            <person name="Cooke R."/>
            <person name="Saeys Y."/>
            <person name="Wuyts J."/>
            <person name="Jabbari K."/>
            <person name="Bowler C."/>
            <person name="Panaud O."/>
            <person name="Piegu B."/>
            <person name="Ball S.G."/>
            <person name="Ral J.-P."/>
            <person name="Bouget F.-Y."/>
            <person name="Piganeau G."/>
            <person name="De Baets B."/>
            <person name="Picard A."/>
            <person name="Delseny M."/>
            <person name="Demaille J."/>
            <person name="Van de Peer Y."/>
            <person name="Moreau H."/>
        </authorList>
    </citation>
    <scope>NUCLEOTIDE SEQUENCE [LARGE SCALE GENOMIC DNA]</scope>
    <source>
        <strain evidence="3">OTTH 0595 / CCAP 157/2 / RCC745</strain>
    </source>
</reference>
<dbReference type="AlphaFoldDB" id="A0A090M7B6"/>
<name>A0A090M7B6_OSTTA</name>